<dbReference type="InterPro" id="IPR050256">
    <property type="entry name" value="Glycosyltransferase_2"/>
</dbReference>
<keyword evidence="6 8" id="KW-0472">Membrane</keyword>
<keyword evidence="3 10" id="KW-0808">Transferase</keyword>
<feature type="transmembrane region" description="Helical" evidence="8">
    <location>
        <begin position="285"/>
        <end position="311"/>
    </location>
</feature>
<dbReference type="GO" id="GO:0005886">
    <property type="term" value="C:plasma membrane"/>
    <property type="evidence" value="ECO:0007669"/>
    <property type="project" value="TreeGrafter"/>
</dbReference>
<keyword evidence="11" id="KW-1185">Reference proteome</keyword>
<feature type="transmembrane region" description="Helical" evidence="8">
    <location>
        <begin position="252"/>
        <end position="273"/>
    </location>
</feature>
<evidence type="ECO:0000256" key="7">
    <source>
        <dbReference type="SAM" id="MobiDB-lite"/>
    </source>
</evidence>
<evidence type="ECO:0000256" key="5">
    <source>
        <dbReference type="ARBA" id="ARBA00022989"/>
    </source>
</evidence>
<evidence type="ECO:0000313" key="10">
    <source>
        <dbReference type="EMBL" id="TFY96689.1"/>
    </source>
</evidence>
<dbReference type="AlphaFoldDB" id="A0A4Z0BE80"/>
<dbReference type="GO" id="GO:0016757">
    <property type="term" value="F:glycosyltransferase activity"/>
    <property type="evidence" value="ECO:0007669"/>
    <property type="project" value="UniProtKB-KW"/>
</dbReference>
<dbReference type="CDD" id="cd04187">
    <property type="entry name" value="DPM1_like_bac"/>
    <property type="match status" value="1"/>
</dbReference>
<feature type="domain" description="Glycosyltransferase 2-like" evidence="9">
    <location>
        <begin position="29"/>
        <end position="191"/>
    </location>
</feature>
<proteinExistence type="predicted"/>
<evidence type="ECO:0000256" key="3">
    <source>
        <dbReference type="ARBA" id="ARBA00022679"/>
    </source>
</evidence>
<keyword evidence="4 8" id="KW-0812">Transmembrane</keyword>
<accession>A0A4Z0BE80</accession>
<gene>
    <name evidence="10" type="ORF">EZ216_20105</name>
</gene>
<dbReference type="Gene3D" id="3.90.550.10">
    <property type="entry name" value="Spore Coat Polysaccharide Biosynthesis Protein SpsA, Chain A"/>
    <property type="match status" value="1"/>
</dbReference>
<dbReference type="Pfam" id="PF00535">
    <property type="entry name" value="Glycos_transf_2"/>
    <property type="match status" value="1"/>
</dbReference>
<evidence type="ECO:0000256" key="8">
    <source>
        <dbReference type="SAM" id="Phobius"/>
    </source>
</evidence>
<dbReference type="OrthoDB" id="9811884at2"/>
<reference evidence="10 11" key="1">
    <citation type="submission" date="2019-03" db="EMBL/GenBank/DDBJ databases">
        <title>Ramlibacter sp. 18x22-1, whole genome shotgun sequence.</title>
        <authorList>
            <person name="Zhang X."/>
            <person name="Feng G."/>
            <person name="Zhu H."/>
        </authorList>
    </citation>
    <scope>NUCLEOTIDE SEQUENCE [LARGE SCALE GENOMIC DNA]</scope>
    <source>
        <strain evidence="10 11">18x22-1</strain>
    </source>
</reference>
<organism evidence="10 11">
    <name type="scientific">Ramlibacter humi</name>
    <dbReference type="NCBI Taxonomy" id="2530451"/>
    <lineage>
        <taxon>Bacteria</taxon>
        <taxon>Pseudomonadati</taxon>
        <taxon>Pseudomonadota</taxon>
        <taxon>Betaproteobacteria</taxon>
        <taxon>Burkholderiales</taxon>
        <taxon>Comamonadaceae</taxon>
        <taxon>Ramlibacter</taxon>
    </lineage>
</organism>
<comment type="subcellular location">
    <subcellularLocation>
        <location evidence="1">Membrane</location>
        <topology evidence="1">Multi-pass membrane protein</topology>
    </subcellularLocation>
</comment>
<evidence type="ECO:0000259" key="9">
    <source>
        <dbReference type="Pfam" id="PF00535"/>
    </source>
</evidence>
<dbReference type="PANTHER" id="PTHR48090">
    <property type="entry name" value="UNDECAPRENYL-PHOSPHATE 4-DEOXY-4-FORMAMIDO-L-ARABINOSE TRANSFERASE-RELATED"/>
    <property type="match status" value="1"/>
</dbReference>
<dbReference type="EMBL" id="SMLK01000010">
    <property type="protein sequence ID" value="TFY96689.1"/>
    <property type="molecule type" value="Genomic_DNA"/>
</dbReference>
<protein>
    <submittedName>
        <fullName evidence="10">Glycosyltransferase</fullName>
    </submittedName>
</protein>
<dbReference type="Proteomes" id="UP000297839">
    <property type="component" value="Unassembled WGS sequence"/>
</dbReference>
<name>A0A4Z0BE80_9BURK</name>
<keyword evidence="5 8" id="KW-1133">Transmembrane helix</keyword>
<dbReference type="InterPro" id="IPR029044">
    <property type="entry name" value="Nucleotide-diphossugar_trans"/>
</dbReference>
<comment type="caution">
    <text evidence="10">The sequence shown here is derived from an EMBL/GenBank/DDBJ whole genome shotgun (WGS) entry which is preliminary data.</text>
</comment>
<dbReference type="SUPFAM" id="SSF53448">
    <property type="entry name" value="Nucleotide-diphospho-sugar transferases"/>
    <property type="match status" value="1"/>
</dbReference>
<evidence type="ECO:0000256" key="1">
    <source>
        <dbReference type="ARBA" id="ARBA00004141"/>
    </source>
</evidence>
<dbReference type="PANTHER" id="PTHR48090:SF1">
    <property type="entry name" value="PROPHAGE BACTOPRENOL GLUCOSYL TRANSFERASE HOMOLOG"/>
    <property type="match status" value="1"/>
</dbReference>
<evidence type="ECO:0000313" key="11">
    <source>
        <dbReference type="Proteomes" id="UP000297839"/>
    </source>
</evidence>
<dbReference type="InterPro" id="IPR001173">
    <property type="entry name" value="Glyco_trans_2-like"/>
</dbReference>
<evidence type="ECO:0000256" key="2">
    <source>
        <dbReference type="ARBA" id="ARBA00022676"/>
    </source>
</evidence>
<evidence type="ECO:0000256" key="4">
    <source>
        <dbReference type="ARBA" id="ARBA00022692"/>
    </source>
</evidence>
<dbReference type="RefSeq" id="WP_135251582.1">
    <property type="nucleotide sequence ID" value="NZ_SMLK01000010.1"/>
</dbReference>
<evidence type="ECO:0000256" key="6">
    <source>
        <dbReference type="ARBA" id="ARBA00023136"/>
    </source>
</evidence>
<sequence>MNAVLERPPAAPSPARAKPGARPPGASLSCVLPCRNEAPNLQVLLPLLAELLPGLARTWEVVVVDDGSTDATAAVMLEWTAQPGFRFLQLSRSFGKEAALSAGLEAAGGDVVVLMDGDLQHPPELIPSMLDHWLQGADVVYAVRTSRADESWAKRAGTRIFYALLNRFARVQVPQGAGDFRLLDRNAVDALLSLPERNRFMKGLYAWVGFEAVAVPYQPQPRAHGRSHFNAGRLLRLSIDALTAFTNWPLRIVGSVGTACALAAFLYGAYLTLSYLLEGNSVSGWTTIVVIMLFFFGLQMIFLGIMGEYVARIFEEVKQRPLYLVKRETGRGLAPRQKSCETR</sequence>
<keyword evidence="2" id="KW-0328">Glycosyltransferase</keyword>
<feature type="compositionally biased region" description="Low complexity" evidence="7">
    <location>
        <begin position="13"/>
        <end position="23"/>
    </location>
</feature>
<feature type="region of interest" description="Disordered" evidence="7">
    <location>
        <begin position="1"/>
        <end position="23"/>
    </location>
</feature>